<accession>A0ABR8XYQ1</accession>
<dbReference type="EMBL" id="JACSPZ010000004">
    <property type="protein sequence ID" value="MBD8037028.1"/>
    <property type="molecule type" value="Genomic_DNA"/>
</dbReference>
<proteinExistence type="predicted"/>
<dbReference type="PIRSF" id="PIRSF011468">
    <property type="entry name" value="PhnJ"/>
    <property type="match status" value="1"/>
</dbReference>
<dbReference type="Pfam" id="PF06007">
    <property type="entry name" value="PhnJ"/>
    <property type="match status" value="1"/>
</dbReference>
<comment type="caution">
    <text evidence="1">The sequence shown here is derived from an EMBL/GenBank/DDBJ whole genome shotgun (WGS) entry which is preliminary data.</text>
</comment>
<dbReference type="InterPro" id="IPR010306">
    <property type="entry name" value="PhnJ"/>
</dbReference>
<dbReference type="RefSeq" id="WP_191700046.1">
    <property type="nucleotide sequence ID" value="NZ_JACSPZ010000004.1"/>
</dbReference>
<evidence type="ECO:0000313" key="1">
    <source>
        <dbReference type="EMBL" id="MBD8037028.1"/>
    </source>
</evidence>
<sequence>MSRLPFALLDEQSKREIRRAILKGISIPGYQVPFASRELPIGRGWGTGGLQLTLALIGKEDVLKVIDQGADDSVNAVNIKNLVEKTTGVETTIRTQEASLIQSRHRIPEVPLRKDQVLVLQVPEPEPLRKIERSEFKTKRHHAEKEYSGAYLMLFEQIMRYNQTSQGADYPVLVNDRYVMNPSPIPRYDNPKIHNSEALILFGAGREKKIYAVPPYTKVASLAFEDYPFVVEQFDGKACKETGLSNVFLDELTDEQTGETYYMCNDTSYMQEILQQKVGAK</sequence>
<reference evidence="1 2" key="1">
    <citation type="submission" date="2020-08" db="EMBL/GenBank/DDBJ databases">
        <title>A Genomic Blueprint of the Chicken Gut Microbiome.</title>
        <authorList>
            <person name="Gilroy R."/>
            <person name="Ravi A."/>
            <person name="Getino M."/>
            <person name="Pursley I."/>
            <person name="Horton D.L."/>
            <person name="Alikhan N.-F."/>
            <person name="Baker D."/>
            <person name="Gharbi K."/>
            <person name="Hall N."/>
            <person name="Watson M."/>
            <person name="Adriaenssens E.M."/>
            <person name="Foster-Nyarko E."/>
            <person name="Jarju S."/>
            <person name="Secka A."/>
            <person name="Antonio M."/>
            <person name="Oren A."/>
            <person name="Chaudhuri R."/>
            <person name="La Ragione R.M."/>
            <person name="Hildebrand F."/>
            <person name="Pallen M.J."/>
        </authorList>
    </citation>
    <scope>NUCLEOTIDE SEQUENCE [LARGE SCALE GENOMIC DNA]</scope>
    <source>
        <strain evidence="1 2">A46</strain>
    </source>
</reference>
<dbReference type="SFLD" id="SFLDS00033">
    <property type="entry name" value="Radical_SAM_Phosphonate_Metabo"/>
    <property type="match status" value="1"/>
</dbReference>
<organism evidence="1 2">
    <name type="scientific">Solibacillus faecavium</name>
    <dbReference type="NCBI Taxonomy" id="2762221"/>
    <lineage>
        <taxon>Bacteria</taxon>
        <taxon>Bacillati</taxon>
        <taxon>Bacillota</taxon>
        <taxon>Bacilli</taxon>
        <taxon>Bacillales</taxon>
        <taxon>Caryophanaceae</taxon>
        <taxon>Solibacillus</taxon>
    </lineage>
</organism>
<evidence type="ECO:0000313" key="2">
    <source>
        <dbReference type="Proteomes" id="UP000619101"/>
    </source>
</evidence>
<protein>
    <submittedName>
        <fullName evidence="1">Alpha-D-ribose 1-methylphosphonate 5-phosphate C-P-lyase PhnJ</fullName>
    </submittedName>
</protein>
<name>A0ABR8XYQ1_9BACL</name>
<keyword evidence="2" id="KW-1185">Reference proteome</keyword>
<dbReference type="Proteomes" id="UP000619101">
    <property type="component" value="Unassembled WGS sequence"/>
</dbReference>
<gene>
    <name evidence="1" type="ORF">H9635_09750</name>
</gene>